<name>A0A6J4L6L1_9CYAN</name>
<proteinExistence type="predicted"/>
<dbReference type="GO" id="GO:0016301">
    <property type="term" value="F:kinase activity"/>
    <property type="evidence" value="ECO:0007669"/>
    <property type="project" value="UniProtKB-KW"/>
</dbReference>
<keyword evidence="1" id="KW-0418">Kinase</keyword>
<accession>A0A6J4L6L1</accession>
<feature type="non-terminal residue" evidence="1">
    <location>
        <position position="65"/>
    </location>
</feature>
<feature type="non-terminal residue" evidence="1">
    <location>
        <position position="1"/>
    </location>
</feature>
<sequence length="65" mass="7395">DDLELFKSPVIHRELYSSRPLLPLAARASRDPHSVRLYHCPGLLFNTAIANLFYPPAKRCCERAS</sequence>
<organism evidence="1">
    <name type="scientific">uncultured Microcoleus sp</name>
    <dbReference type="NCBI Taxonomy" id="259945"/>
    <lineage>
        <taxon>Bacteria</taxon>
        <taxon>Bacillati</taxon>
        <taxon>Cyanobacteriota</taxon>
        <taxon>Cyanophyceae</taxon>
        <taxon>Oscillatoriophycideae</taxon>
        <taxon>Oscillatoriales</taxon>
        <taxon>Microcoleaceae</taxon>
        <taxon>Microcoleus</taxon>
        <taxon>environmental samples</taxon>
    </lineage>
</organism>
<protein>
    <submittedName>
        <fullName evidence="1">Circadian input kinase A</fullName>
    </submittedName>
</protein>
<gene>
    <name evidence="1" type="ORF">AVDCRST_MAG84-1544</name>
</gene>
<dbReference type="AlphaFoldDB" id="A0A6J4L6L1"/>
<dbReference type="EMBL" id="CADCTZ010000243">
    <property type="protein sequence ID" value="CAA9324436.1"/>
    <property type="molecule type" value="Genomic_DNA"/>
</dbReference>
<evidence type="ECO:0000313" key="1">
    <source>
        <dbReference type="EMBL" id="CAA9324436.1"/>
    </source>
</evidence>
<keyword evidence="1" id="KW-0808">Transferase</keyword>
<reference evidence="1" key="1">
    <citation type="submission" date="2020-02" db="EMBL/GenBank/DDBJ databases">
        <authorList>
            <person name="Meier V. D."/>
        </authorList>
    </citation>
    <scope>NUCLEOTIDE SEQUENCE</scope>
    <source>
        <strain evidence="1">AVDCRST_MAG84</strain>
    </source>
</reference>